<dbReference type="Proteomes" id="UP000076871">
    <property type="component" value="Unassembled WGS sequence"/>
</dbReference>
<evidence type="ECO:0000313" key="2">
    <source>
        <dbReference type="Proteomes" id="UP000076871"/>
    </source>
</evidence>
<evidence type="ECO:0000313" key="1">
    <source>
        <dbReference type="EMBL" id="KZT06694.1"/>
    </source>
</evidence>
<name>A0A165EBZ6_9APHY</name>
<dbReference type="RefSeq" id="XP_040764434.1">
    <property type="nucleotide sequence ID" value="XM_040907046.1"/>
</dbReference>
<accession>A0A165EBZ6</accession>
<gene>
    <name evidence="1" type="ORF">LAESUDRAFT_714140</name>
</gene>
<reference evidence="1 2" key="1">
    <citation type="journal article" date="2016" name="Mol. Biol. Evol.">
        <title>Comparative Genomics of Early-Diverging Mushroom-Forming Fungi Provides Insights into the Origins of Lignocellulose Decay Capabilities.</title>
        <authorList>
            <person name="Nagy L.G."/>
            <person name="Riley R."/>
            <person name="Tritt A."/>
            <person name="Adam C."/>
            <person name="Daum C."/>
            <person name="Floudas D."/>
            <person name="Sun H."/>
            <person name="Yadav J.S."/>
            <person name="Pangilinan J."/>
            <person name="Larsson K.H."/>
            <person name="Matsuura K."/>
            <person name="Barry K."/>
            <person name="Labutti K."/>
            <person name="Kuo R."/>
            <person name="Ohm R.A."/>
            <person name="Bhattacharya S.S."/>
            <person name="Shirouzu T."/>
            <person name="Yoshinaga Y."/>
            <person name="Martin F.M."/>
            <person name="Grigoriev I.V."/>
            <person name="Hibbett D.S."/>
        </authorList>
    </citation>
    <scope>NUCLEOTIDE SEQUENCE [LARGE SCALE GENOMIC DNA]</scope>
    <source>
        <strain evidence="1 2">93-53</strain>
    </source>
</reference>
<dbReference type="InParanoid" id="A0A165EBZ6"/>
<organism evidence="1 2">
    <name type="scientific">Laetiporus sulphureus 93-53</name>
    <dbReference type="NCBI Taxonomy" id="1314785"/>
    <lineage>
        <taxon>Eukaryota</taxon>
        <taxon>Fungi</taxon>
        <taxon>Dikarya</taxon>
        <taxon>Basidiomycota</taxon>
        <taxon>Agaricomycotina</taxon>
        <taxon>Agaricomycetes</taxon>
        <taxon>Polyporales</taxon>
        <taxon>Laetiporus</taxon>
    </lineage>
</organism>
<protein>
    <submittedName>
        <fullName evidence="1">Uncharacterized protein</fullName>
    </submittedName>
</protein>
<dbReference type="AlphaFoldDB" id="A0A165EBZ6"/>
<dbReference type="GeneID" id="63824075"/>
<keyword evidence="2" id="KW-1185">Reference proteome</keyword>
<sequence length="229" mass="24853">MYGSRRYREGHDSPDGITFDSGSPSYRFLMLLTTSNTTGFSTFNTTNCGCVSTAYSHLSRCTVLSTCSPRNGVRACAPSLAGSGEAGLDRLGPCKFDASVAACQADYDVRQSIGSVESMQLCIEKHSRSDQIMLHSFAREHRSWHNGHLQSRGMQVDASMKNGQNEGPWKRHEGTLGCNRSCKEEADGEALGSNEAASPSRPIRVSSLVIMEARRAVLVLKARVAAARK</sequence>
<dbReference type="EMBL" id="KV427623">
    <property type="protein sequence ID" value="KZT06694.1"/>
    <property type="molecule type" value="Genomic_DNA"/>
</dbReference>
<proteinExistence type="predicted"/>